<comment type="subcellular location">
    <subcellularLocation>
        <location evidence="7">Cytoplasm</location>
    </subcellularLocation>
</comment>
<dbReference type="PROSITE" id="PS00885">
    <property type="entry name" value="EPSP_SYNTHASE_2"/>
    <property type="match status" value="1"/>
</dbReference>
<dbReference type="CDD" id="cd01556">
    <property type="entry name" value="EPSP_synthase"/>
    <property type="match status" value="1"/>
</dbReference>
<evidence type="ECO:0000313" key="10">
    <source>
        <dbReference type="Proteomes" id="UP000229699"/>
    </source>
</evidence>
<proteinExistence type="inferred from homology"/>
<dbReference type="EC" id="2.5.1.19" evidence="7"/>
<evidence type="ECO:0000256" key="6">
    <source>
        <dbReference type="ARBA" id="ARBA00044633"/>
    </source>
</evidence>
<dbReference type="SUPFAM" id="SSF55205">
    <property type="entry name" value="EPT/RTPC-like"/>
    <property type="match status" value="1"/>
</dbReference>
<feature type="binding site" evidence="7">
    <location>
        <position position="342"/>
    </location>
    <ligand>
        <name>phosphoenolpyruvate</name>
        <dbReference type="ChEBI" id="CHEBI:58702"/>
    </ligand>
</feature>
<feature type="binding site" evidence="7">
    <location>
        <position position="22"/>
    </location>
    <ligand>
        <name>3-phosphoshikimate</name>
        <dbReference type="ChEBI" id="CHEBI:145989"/>
    </ligand>
</feature>
<dbReference type="Gene3D" id="3.65.10.10">
    <property type="entry name" value="Enolpyruvate transferase domain"/>
    <property type="match status" value="2"/>
</dbReference>
<organism evidence="9 10">
    <name type="scientific">Candidatus Roizmanbacteria bacterium CG22_combo_CG10-13_8_21_14_all_34_12</name>
    <dbReference type="NCBI Taxonomy" id="1974860"/>
    <lineage>
        <taxon>Bacteria</taxon>
        <taxon>Candidatus Roizmaniibacteriota</taxon>
    </lineage>
</organism>
<evidence type="ECO:0000256" key="4">
    <source>
        <dbReference type="ARBA" id="ARBA00022679"/>
    </source>
</evidence>
<dbReference type="PANTHER" id="PTHR21090">
    <property type="entry name" value="AROM/DEHYDROQUINATE SYNTHASE"/>
    <property type="match status" value="1"/>
</dbReference>
<feature type="binding site" evidence="7">
    <location>
        <position position="170"/>
    </location>
    <ligand>
        <name>3-phosphoshikimate</name>
        <dbReference type="ChEBI" id="CHEBI:145989"/>
    </ligand>
</feature>
<feature type="binding site" evidence="7">
    <location>
        <position position="94"/>
    </location>
    <ligand>
        <name>phosphoenolpyruvate</name>
        <dbReference type="ChEBI" id="CHEBI:58702"/>
    </ligand>
</feature>
<dbReference type="InterPro" id="IPR001986">
    <property type="entry name" value="Enolpyruvate_Tfrase_dom"/>
</dbReference>
<name>A0A2H0C1J0_9BACT</name>
<dbReference type="HAMAP" id="MF_00210">
    <property type="entry name" value="EPSP_synth"/>
    <property type="match status" value="1"/>
</dbReference>
<gene>
    <name evidence="7 9" type="primary">aroA</name>
    <name evidence="9" type="ORF">COW97_03650</name>
</gene>
<comment type="subunit">
    <text evidence="7">Monomer.</text>
</comment>
<dbReference type="AlphaFoldDB" id="A0A2H0C1J0"/>
<dbReference type="GO" id="GO:0005737">
    <property type="term" value="C:cytoplasm"/>
    <property type="evidence" value="ECO:0007669"/>
    <property type="project" value="UniProtKB-SubCell"/>
</dbReference>
<feature type="binding site" evidence="7">
    <location>
        <position position="338"/>
    </location>
    <ligand>
        <name>3-phosphoshikimate</name>
        <dbReference type="ChEBI" id="CHEBI:145989"/>
    </ligand>
</feature>
<dbReference type="UniPathway" id="UPA00053">
    <property type="reaction ID" value="UER00089"/>
</dbReference>
<feature type="binding site" evidence="7">
    <location>
        <position position="412"/>
    </location>
    <ligand>
        <name>phosphoenolpyruvate</name>
        <dbReference type="ChEBI" id="CHEBI:58702"/>
    </ligand>
</feature>
<dbReference type="PIRSF" id="PIRSF000505">
    <property type="entry name" value="EPSPS"/>
    <property type="match status" value="1"/>
</dbReference>
<keyword evidence="4 7" id="KW-0808">Transferase</keyword>
<dbReference type="Proteomes" id="UP000229699">
    <property type="component" value="Unassembled WGS sequence"/>
</dbReference>
<keyword evidence="7" id="KW-0963">Cytoplasm</keyword>
<reference evidence="9 10" key="1">
    <citation type="submission" date="2017-09" db="EMBL/GenBank/DDBJ databases">
        <title>Depth-based differentiation of microbial function through sediment-hosted aquifers and enrichment of novel symbionts in the deep terrestrial subsurface.</title>
        <authorList>
            <person name="Probst A.J."/>
            <person name="Ladd B."/>
            <person name="Jarett J.K."/>
            <person name="Geller-Mcgrath D.E."/>
            <person name="Sieber C.M."/>
            <person name="Emerson J.B."/>
            <person name="Anantharaman K."/>
            <person name="Thomas B.C."/>
            <person name="Malmstrom R."/>
            <person name="Stieglmeier M."/>
            <person name="Klingl A."/>
            <person name="Woyke T."/>
            <person name="Ryan C.M."/>
            <person name="Banfield J.F."/>
        </authorList>
    </citation>
    <scope>NUCLEOTIDE SEQUENCE [LARGE SCALE GENOMIC DNA]</scope>
    <source>
        <strain evidence="9">CG22_combo_CG10-13_8_21_14_all_34_12</strain>
    </source>
</reference>
<dbReference type="InterPro" id="IPR006264">
    <property type="entry name" value="EPSP_synthase"/>
</dbReference>
<feature type="binding site" evidence="7">
    <location>
        <position position="311"/>
    </location>
    <ligand>
        <name>3-phosphoshikimate</name>
        <dbReference type="ChEBI" id="CHEBI:145989"/>
    </ligand>
</feature>
<accession>A0A2H0C1J0</accession>
<evidence type="ECO:0000256" key="2">
    <source>
        <dbReference type="ARBA" id="ARBA00009948"/>
    </source>
</evidence>
<dbReference type="InterPro" id="IPR013792">
    <property type="entry name" value="RNA3'P_cycl/enolpyr_Trfase_a/b"/>
</dbReference>
<comment type="caution">
    <text evidence="9">The sequence shown here is derived from an EMBL/GenBank/DDBJ whole genome shotgun (WGS) entry which is preliminary data.</text>
</comment>
<dbReference type="GO" id="GO:0009423">
    <property type="term" value="P:chorismate biosynthetic process"/>
    <property type="evidence" value="ECO:0007669"/>
    <property type="project" value="UniProtKB-UniRule"/>
</dbReference>
<dbReference type="Pfam" id="PF00275">
    <property type="entry name" value="EPSP_synthase"/>
    <property type="match status" value="1"/>
</dbReference>
<dbReference type="GO" id="GO:0008652">
    <property type="term" value="P:amino acid biosynthetic process"/>
    <property type="evidence" value="ECO:0007669"/>
    <property type="project" value="UniProtKB-KW"/>
</dbReference>
<protein>
    <recommendedName>
        <fullName evidence="7">3-phosphoshikimate 1-carboxyvinyltransferase</fullName>
        <ecNumber evidence="7">2.5.1.19</ecNumber>
    </recommendedName>
    <alternativeName>
        <fullName evidence="7">5-enolpyruvylshikimate-3-phosphate synthase</fullName>
        <shortName evidence="7">EPSP synthase</shortName>
        <shortName evidence="7">EPSPS</shortName>
    </alternativeName>
</protein>
<comment type="function">
    <text evidence="7">Catalyzes the transfer of the enolpyruvyl moiety of phosphoenolpyruvate (PEP) to the 5-hydroxyl of shikimate-3-phosphate (S3P) to produce enolpyruvyl shikimate-3-phosphate and inorganic phosphate.</text>
</comment>
<comment type="caution">
    <text evidence="7">Lacks conserved residue(s) required for the propagation of feature annotation.</text>
</comment>
<feature type="binding site" evidence="7">
    <location>
        <position position="22"/>
    </location>
    <ligand>
        <name>phosphoenolpyruvate</name>
        <dbReference type="ChEBI" id="CHEBI:58702"/>
    </ligand>
</feature>
<sequence>MKFLKVKKSQNLTGTISMPASKTHSFRALVLGALADGNSIIREPKLSPDWDEGVKAMKMFGAQIEEIKKNIFQIKGVAGKLQTPEDVINVNNSGTMLVFIAGVAAACQGWTVLTGDESLRKLRKITKNFIAPFQELGVKVISTKNDGMAPFLIKGKVNGGIAHMDGTGCQPVFSVLIASALSEEPVEIFVSNPGETAYIDLLLFWFDKVGLKYKNDQHKHYSFPGNKPPKSFDAKIPFEWSAPGYPLLSAIITENSEIKVEGMDLKDPYGDKQVIDILQKMGAHLTIEGNCLTAHSSQLHGIEIDMNKLPDQVPTIAVAACFARGKTVIKNALTARWKECDRITAVCTELKKMGAKITEKEDGLIIHQDGSWKLKGVNINGFYDHRMVMAFSVAGLASEGETVISDAQMVEKSFDSYILEMIKAGANYELIEK</sequence>
<dbReference type="EMBL" id="PCTC01000078">
    <property type="protein sequence ID" value="PIP63220.1"/>
    <property type="molecule type" value="Genomic_DNA"/>
</dbReference>
<dbReference type="GO" id="GO:0009073">
    <property type="term" value="P:aromatic amino acid family biosynthetic process"/>
    <property type="evidence" value="ECO:0007669"/>
    <property type="project" value="UniProtKB-KW"/>
</dbReference>
<comment type="pathway">
    <text evidence="1 7">Metabolic intermediate biosynthesis; chorismate biosynthesis; chorismate from D-erythrose 4-phosphate and phosphoenolpyruvate: step 6/7.</text>
</comment>
<dbReference type="InterPro" id="IPR023193">
    <property type="entry name" value="EPSP_synthase_CS"/>
</dbReference>
<dbReference type="InterPro" id="IPR036968">
    <property type="entry name" value="Enolpyruvate_Tfrase_sf"/>
</dbReference>
<evidence type="ECO:0000313" key="9">
    <source>
        <dbReference type="EMBL" id="PIP63220.1"/>
    </source>
</evidence>
<dbReference type="PANTHER" id="PTHR21090:SF5">
    <property type="entry name" value="PENTAFUNCTIONAL AROM POLYPEPTIDE"/>
    <property type="match status" value="1"/>
</dbReference>
<evidence type="ECO:0000256" key="3">
    <source>
        <dbReference type="ARBA" id="ARBA00022605"/>
    </source>
</evidence>
<feature type="binding site" evidence="7">
    <location>
        <position position="196"/>
    </location>
    <ligand>
        <name>3-phosphoshikimate</name>
        <dbReference type="ChEBI" id="CHEBI:145989"/>
    </ligand>
</feature>
<feature type="binding site" evidence="7">
    <location>
        <position position="27"/>
    </location>
    <ligand>
        <name>3-phosphoshikimate</name>
        <dbReference type="ChEBI" id="CHEBI:145989"/>
    </ligand>
</feature>
<evidence type="ECO:0000256" key="7">
    <source>
        <dbReference type="HAMAP-Rule" id="MF_00210"/>
    </source>
</evidence>
<feature type="domain" description="Enolpyruvate transferase" evidence="8">
    <location>
        <begin position="6"/>
        <end position="418"/>
    </location>
</feature>
<keyword evidence="5 7" id="KW-0057">Aromatic amino acid biosynthesis</keyword>
<keyword evidence="3 7" id="KW-0028">Amino-acid biosynthesis</keyword>
<comment type="catalytic activity">
    <reaction evidence="6">
        <text>3-phosphoshikimate + phosphoenolpyruvate = 5-O-(1-carboxyvinyl)-3-phosphoshikimate + phosphate</text>
        <dbReference type="Rhea" id="RHEA:21256"/>
        <dbReference type="ChEBI" id="CHEBI:43474"/>
        <dbReference type="ChEBI" id="CHEBI:57701"/>
        <dbReference type="ChEBI" id="CHEBI:58702"/>
        <dbReference type="ChEBI" id="CHEBI:145989"/>
        <dbReference type="EC" id="2.5.1.19"/>
    </reaction>
    <physiologicalReaction direction="left-to-right" evidence="6">
        <dbReference type="Rhea" id="RHEA:21257"/>
    </physiologicalReaction>
</comment>
<dbReference type="GO" id="GO:0003866">
    <property type="term" value="F:3-phosphoshikimate 1-carboxyvinyltransferase activity"/>
    <property type="evidence" value="ECO:0007669"/>
    <property type="project" value="UniProtKB-UniRule"/>
</dbReference>
<evidence type="ECO:0000256" key="1">
    <source>
        <dbReference type="ARBA" id="ARBA00004811"/>
    </source>
</evidence>
<feature type="binding site" evidence="7">
    <location>
        <position position="170"/>
    </location>
    <ligand>
        <name>phosphoenolpyruvate</name>
        <dbReference type="ChEBI" id="CHEBI:58702"/>
    </ligand>
</feature>
<comment type="similarity">
    <text evidence="2 7">Belongs to the EPSP synthase family.</text>
</comment>
<feature type="binding site" evidence="7">
    <location>
        <position position="386"/>
    </location>
    <ligand>
        <name>phosphoenolpyruvate</name>
        <dbReference type="ChEBI" id="CHEBI:58702"/>
    </ligand>
</feature>
<dbReference type="NCBIfam" id="TIGR01356">
    <property type="entry name" value="aroA"/>
    <property type="match status" value="1"/>
</dbReference>
<evidence type="ECO:0000259" key="8">
    <source>
        <dbReference type="Pfam" id="PF00275"/>
    </source>
</evidence>
<feature type="active site" description="Proton acceptor" evidence="7">
    <location>
        <position position="311"/>
    </location>
</feature>
<evidence type="ECO:0000256" key="5">
    <source>
        <dbReference type="ARBA" id="ARBA00023141"/>
    </source>
</evidence>